<dbReference type="AlphaFoldDB" id="A0A151SN36"/>
<evidence type="ECO:0000256" key="2">
    <source>
        <dbReference type="ARBA" id="ARBA00022801"/>
    </source>
</evidence>
<gene>
    <name evidence="4" type="ORF">KK1_002396</name>
</gene>
<dbReference type="Proteomes" id="UP000075243">
    <property type="component" value="Chromosome 11"/>
</dbReference>
<evidence type="ECO:0000259" key="3">
    <source>
        <dbReference type="Pfam" id="PF01612"/>
    </source>
</evidence>
<dbReference type="GO" id="GO:0005634">
    <property type="term" value="C:nucleus"/>
    <property type="evidence" value="ECO:0007669"/>
    <property type="project" value="TreeGrafter"/>
</dbReference>
<dbReference type="GO" id="GO:0005737">
    <property type="term" value="C:cytoplasm"/>
    <property type="evidence" value="ECO:0007669"/>
    <property type="project" value="TreeGrafter"/>
</dbReference>
<dbReference type="OMA" id="CIGTRCL"/>
<dbReference type="GO" id="GO:0008408">
    <property type="term" value="F:3'-5' exonuclease activity"/>
    <property type="evidence" value="ECO:0007669"/>
    <property type="project" value="InterPro"/>
</dbReference>
<dbReference type="Gramene" id="C.cajan_02334.t">
    <property type="protein sequence ID" value="C.cajan_02334.t.cds1"/>
    <property type="gene ID" value="C.cajan_02334"/>
</dbReference>
<sequence>MKVIGFDTEWCLSNEDDDSEVNSTIKCATLHLCDENTCLIIQLLHLKSIPVSLLNFLRLPDYTFVGVGIKENLDKLEKHYGIRCRNAVELGPLAASVLKMPRLSACGIDELALVVNKLNIRKDRPLSVVFKDWGQYKLSKKHAKLATVNVYSYFNVGCKLLAAD</sequence>
<dbReference type="STRING" id="3821.A0A151SN36"/>
<dbReference type="SUPFAM" id="SSF53098">
    <property type="entry name" value="Ribonuclease H-like"/>
    <property type="match status" value="1"/>
</dbReference>
<reference evidence="4 5" key="1">
    <citation type="journal article" date="2012" name="Nat. Biotechnol.">
        <title>Draft genome sequence of pigeonpea (Cajanus cajan), an orphan legume crop of resource-poor farmers.</title>
        <authorList>
            <person name="Varshney R.K."/>
            <person name="Chen W."/>
            <person name="Li Y."/>
            <person name="Bharti A.K."/>
            <person name="Saxena R.K."/>
            <person name="Schlueter J.A."/>
            <person name="Donoghue M.T."/>
            <person name="Azam S."/>
            <person name="Fan G."/>
            <person name="Whaley A.M."/>
            <person name="Farmer A.D."/>
            <person name="Sheridan J."/>
            <person name="Iwata A."/>
            <person name="Tuteja R."/>
            <person name="Penmetsa R.V."/>
            <person name="Wu W."/>
            <person name="Upadhyaya H.D."/>
            <person name="Yang S.P."/>
            <person name="Shah T."/>
            <person name="Saxena K.B."/>
            <person name="Michael T."/>
            <person name="McCombie W.R."/>
            <person name="Yang B."/>
            <person name="Zhang G."/>
            <person name="Yang H."/>
            <person name="Wang J."/>
            <person name="Spillane C."/>
            <person name="Cook D.R."/>
            <person name="May G.D."/>
            <person name="Xu X."/>
            <person name="Jackson S.A."/>
        </authorList>
    </citation>
    <scope>NUCLEOTIDE SEQUENCE [LARGE SCALE GENOMIC DNA]</scope>
    <source>
        <strain evidence="5">cv. Asha</strain>
    </source>
</reference>
<dbReference type="InterPro" id="IPR051132">
    <property type="entry name" value="3-5_Exonuclease_domain"/>
</dbReference>
<keyword evidence="5" id="KW-1185">Reference proteome</keyword>
<proteinExistence type="predicted"/>
<organism evidence="4 5">
    <name type="scientific">Cajanus cajan</name>
    <name type="common">Pigeon pea</name>
    <name type="synonym">Cajanus indicus</name>
    <dbReference type="NCBI Taxonomy" id="3821"/>
    <lineage>
        <taxon>Eukaryota</taxon>
        <taxon>Viridiplantae</taxon>
        <taxon>Streptophyta</taxon>
        <taxon>Embryophyta</taxon>
        <taxon>Tracheophyta</taxon>
        <taxon>Spermatophyta</taxon>
        <taxon>Magnoliopsida</taxon>
        <taxon>eudicotyledons</taxon>
        <taxon>Gunneridae</taxon>
        <taxon>Pentapetalae</taxon>
        <taxon>rosids</taxon>
        <taxon>fabids</taxon>
        <taxon>Fabales</taxon>
        <taxon>Fabaceae</taxon>
        <taxon>Papilionoideae</taxon>
        <taxon>50 kb inversion clade</taxon>
        <taxon>NPAAA clade</taxon>
        <taxon>indigoferoid/millettioid clade</taxon>
        <taxon>Phaseoleae</taxon>
        <taxon>Cajanus</taxon>
    </lineage>
</organism>
<dbReference type="InterPro" id="IPR002562">
    <property type="entry name" value="3'-5'_exonuclease_dom"/>
</dbReference>
<dbReference type="PANTHER" id="PTHR13620:SF121">
    <property type="entry name" value="EMB|CAB82946.1-RELATED"/>
    <property type="match status" value="1"/>
</dbReference>
<dbReference type="EMBL" id="CM003613">
    <property type="protein sequence ID" value="KYP56159.1"/>
    <property type="molecule type" value="Genomic_DNA"/>
</dbReference>
<dbReference type="GO" id="GO:0006139">
    <property type="term" value="P:nucleobase-containing compound metabolic process"/>
    <property type="evidence" value="ECO:0007669"/>
    <property type="project" value="InterPro"/>
</dbReference>
<keyword evidence="2" id="KW-0378">Hydrolase</keyword>
<feature type="domain" description="3'-5' exonuclease" evidence="3">
    <location>
        <begin position="2"/>
        <end position="123"/>
    </location>
</feature>
<dbReference type="Gene3D" id="3.30.420.10">
    <property type="entry name" value="Ribonuclease H-like superfamily/Ribonuclease H"/>
    <property type="match status" value="1"/>
</dbReference>
<evidence type="ECO:0000313" key="5">
    <source>
        <dbReference type="Proteomes" id="UP000075243"/>
    </source>
</evidence>
<dbReference type="InterPro" id="IPR036397">
    <property type="entry name" value="RNaseH_sf"/>
</dbReference>
<name>A0A151SN36_CAJCA</name>
<dbReference type="GO" id="GO:0003676">
    <property type="term" value="F:nucleic acid binding"/>
    <property type="evidence" value="ECO:0007669"/>
    <property type="project" value="InterPro"/>
</dbReference>
<dbReference type="CDD" id="cd06141">
    <property type="entry name" value="WRN_exo"/>
    <property type="match status" value="1"/>
</dbReference>
<evidence type="ECO:0000256" key="1">
    <source>
        <dbReference type="ARBA" id="ARBA00022722"/>
    </source>
</evidence>
<dbReference type="Pfam" id="PF01612">
    <property type="entry name" value="DNA_pol_A_exo1"/>
    <property type="match status" value="1"/>
</dbReference>
<accession>A0A151SN36</accession>
<dbReference type="PANTHER" id="PTHR13620">
    <property type="entry name" value="3-5 EXONUCLEASE"/>
    <property type="match status" value="1"/>
</dbReference>
<keyword evidence="1" id="KW-0540">Nuclease</keyword>
<protein>
    <recommendedName>
        <fullName evidence="3">3'-5' exonuclease domain-containing protein</fullName>
    </recommendedName>
</protein>
<dbReference type="InterPro" id="IPR012337">
    <property type="entry name" value="RNaseH-like_sf"/>
</dbReference>
<evidence type="ECO:0000313" key="4">
    <source>
        <dbReference type="EMBL" id="KYP56159.1"/>
    </source>
</evidence>